<dbReference type="AlphaFoldDB" id="A0A3A3G411"/>
<dbReference type="InterPro" id="IPR036249">
    <property type="entry name" value="Thioredoxin-like_sf"/>
</dbReference>
<dbReference type="InterPro" id="IPR006660">
    <property type="entry name" value="Arsenate_reductase-like"/>
</dbReference>
<name>A0A3A3G411_9BURK</name>
<evidence type="ECO:0000313" key="3">
    <source>
        <dbReference type="EMBL" id="RJG02405.1"/>
    </source>
</evidence>
<dbReference type="PANTHER" id="PTHR30041:SF4">
    <property type="entry name" value="ARSENATE REDUCTASE"/>
    <property type="match status" value="1"/>
</dbReference>
<dbReference type="PROSITE" id="PS51353">
    <property type="entry name" value="ARSC"/>
    <property type="match status" value="1"/>
</dbReference>
<reference evidence="4" key="1">
    <citation type="submission" date="2018-09" db="EMBL/GenBank/DDBJ databases">
        <authorList>
            <person name="Zhu H."/>
        </authorList>
    </citation>
    <scope>NUCLEOTIDE SEQUENCE [LARGE SCALE GENOMIC DNA]</scope>
    <source>
        <strain evidence="4">K1S02-23</strain>
    </source>
</reference>
<comment type="caution">
    <text evidence="3">The sequence shown here is derived from an EMBL/GenBank/DDBJ whole genome shotgun (WGS) entry which is preliminary data.</text>
</comment>
<dbReference type="EMBL" id="QYUQ01000002">
    <property type="protein sequence ID" value="RJG02405.1"/>
    <property type="molecule type" value="Genomic_DNA"/>
</dbReference>
<organism evidence="3 4">
    <name type="scientific">Noviherbaspirillum sedimenti</name>
    <dbReference type="NCBI Taxonomy" id="2320865"/>
    <lineage>
        <taxon>Bacteria</taxon>
        <taxon>Pseudomonadati</taxon>
        <taxon>Pseudomonadota</taxon>
        <taxon>Betaproteobacteria</taxon>
        <taxon>Burkholderiales</taxon>
        <taxon>Oxalobacteraceae</taxon>
        <taxon>Noviherbaspirillum</taxon>
    </lineage>
</organism>
<proteinExistence type="inferred from homology"/>
<keyword evidence="4" id="KW-1185">Reference proteome</keyword>
<gene>
    <name evidence="3" type="ORF">D3878_13135</name>
</gene>
<dbReference type="RefSeq" id="WP_119785906.1">
    <property type="nucleotide sequence ID" value="NZ_QYUQ01000002.1"/>
</dbReference>
<comment type="similarity">
    <text evidence="1 2">Belongs to the ArsC family.</text>
</comment>
<dbReference type="OrthoDB" id="9790554at2"/>
<evidence type="ECO:0000256" key="1">
    <source>
        <dbReference type="ARBA" id="ARBA00007198"/>
    </source>
</evidence>
<dbReference type="Proteomes" id="UP000266327">
    <property type="component" value="Unassembled WGS sequence"/>
</dbReference>
<dbReference type="Pfam" id="PF03960">
    <property type="entry name" value="ArsC"/>
    <property type="match status" value="1"/>
</dbReference>
<accession>A0A3A3G411</accession>
<sequence length="120" mass="13444">MITLYHNPRCSKSREALAIVEEFSQARGWRLDVVDYQKIPLNQEQLTQLHRQLGGTVRAMVRTNEEEYAALDLAQAGDAELLTALASTPRLLQRPIVVIGERALIARPPEQLPAWLDAAS</sequence>
<evidence type="ECO:0000256" key="2">
    <source>
        <dbReference type="PROSITE-ProRule" id="PRU01282"/>
    </source>
</evidence>
<dbReference type="SUPFAM" id="SSF52833">
    <property type="entry name" value="Thioredoxin-like"/>
    <property type="match status" value="1"/>
</dbReference>
<protein>
    <submittedName>
        <fullName evidence="3">Arsenate reductase (Glutaredoxin)</fullName>
    </submittedName>
</protein>
<dbReference type="Gene3D" id="3.40.30.10">
    <property type="entry name" value="Glutaredoxin"/>
    <property type="match status" value="1"/>
</dbReference>
<dbReference type="PANTHER" id="PTHR30041">
    <property type="entry name" value="ARSENATE REDUCTASE"/>
    <property type="match status" value="1"/>
</dbReference>
<evidence type="ECO:0000313" key="4">
    <source>
        <dbReference type="Proteomes" id="UP000266327"/>
    </source>
</evidence>